<name>A0A0R3T5I5_RODNA</name>
<dbReference type="Proteomes" id="UP000278807">
    <property type="component" value="Unassembled WGS sequence"/>
</dbReference>
<keyword evidence="3" id="KW-1185">Reference proteome</keyword>
<reference evidence="4" key="1">
    <citation type="submission" date="2017-02" db="UniProtKB">
        <authorList>
            <consortium name="WormBaseParasite"/>
        </authorList>
    </citation>
    <scope>IDENTIFICATION</scope>
</reference>
<dbReference type="WBParaSite" id="HNAJ_0000232301-mRNA-1">
    <property type="protein sequence ID" value="HNAJ_0000232301-mRNA-1"/>
    <property type="gene ID" value="HNAJ_0000232301"/>
</dbReference>
<accession>A0A0R3T5I5</accession>
<sequence length="517" mass="58441">MEPFVYDDYSDFDTEELDLELPRRRLNTRSTPKRSLRSVSPFEVNVDEDAMEKIRNRARQATSEFLDSCDAIRQKAKTKDKDALRKFDAAIKIPVSTVRRGSLGLPPMIPRANREGSLITDAIINVSSHLPMLQFLFLHIAYRPALTSLYRTPFHLLLKASSIWFLKCAIISCYRVRNFHSSNNELPARRSSLGVHPFNIAPREGSPSPQTETGLRGMPPRDLRQGSILRDRHRSPHLPPMASVPPLPPNVSTTPIVMNEISALEAFARDTRPLHEKLPRGPLVHSRFVRSVTPRFLTSPRTSPVRSGSLAPRPTTERAHSIGSGASTPRTGFEPTRSGSRISKLELETDVRERISTRRKMRDVESRLDRILDYELPYASSFKEMRGTLRDINDKMAKHRMLMDRYSGIQMDELNEPVAERVAAKVDELIPRVPALSGVQNPFKPRSDEITSSFDPRLIPGYSTGLCVTPNEGTQELRGRIRSLLCRTRESSRKDANNPHLRLFTTSNGRRTAAVAD</sequence>
<dbReference type="AlphaFoldDB" id="A0A0R3T5I5"/>
<dbReference type="OrthoDB" id="6241969at2759"/>
<dbReference type="EMBL" id="UZAE01001110">
    <property type="protein sequence ID" value="VDN98181.1"/>
    <property type="molecule type" value="Genomic_DNA"/>
</dbReference>
<evidence type="ECO:0000313" key="4">
    <source>
        <dbReference type="WBParaSite" id="HNAJ_0000232301-mRNA-1"/>
    </source>
</evidence>
<reference evidence="2 3" key="2">
    <citation type="submission" date="2018-11" db="EMBL/GenBank/DDBJ databases">
        <authorList>
            <consortium name="Pathogen Informatics"/>
        </authorList>
    </citation>
    <scope>NUCLEOTIDE SEQUENCE [LARGE SCALE GENOMIC DNA]</scope>
</reference>
<evidence type="ECO:0000313" key="3">
    <source>
        <dbReference type="Proteomes" id="UP000278807"/>
    </source>
</evidence>
<proteinExistence type="predicted"/>
<evidence type="ECO:0000313" key="2">
    <source>
        <dbReference type="EMBL" id="VDN98181.1"/>
    </source>
</evidence>
<gene>
    <name evidence="2" type="ORF">HNAJ_LOCUS2322</name>
</gene>
<protein>
    <submittedName>
        <fullName evidence="4">Reverse transcriptase domain-containing protein</fullName>
    </submittedName>
</protein>
<evidence type="ECO:0000256" key="1">
    <source>
        <dbReference type="SAM" id="MobiDB-lite"/>
    </source>
</evidence>
<feature type="region of interest" description="Disordered" evidence="1">
    <location>
        <begin position="199"/>
        <end position="223"/>
    </location>
</feature>
<organism evidence="4">
    <name type="scientific">Rodentolepis nana</name>
    <name type="common">Dwarf tapeworm</name>
    <name type="synonym">Hymenolepis nana</name>
    <dbReference type="NCBI Taxonomy" id="102285"/>
    <lineage>
        <taxon>Eukaryota</taxon>
        <taxon>Metazoa</taxon>
        <taxon>Spiralia</taxon>
        <taxon>Lophotrochozoa</taxon>
        <taxon>Platyhelminthes</taxon>
        <taxon>Cestoda</taxon>
        <taxon>Eucestoda</taxon>
        <taxon>Cyclophyllidea</taxon>
        <taxon>Hymenolepididae</taxon>
        <taxon>Rodentolepis</taxon>
    </lineage>
</organism>
<feature type="region of interest" description="Disordered" evidence="1">
    <location>
        <begin position="297"/>
        <end position="339"/>
    </location>
</feature>